<protein>
    <submittedName>
        <fullName evidence="2">Uncharacterized protein</fullName>
    </submittedName>
</protein>
<reference evidence="2" key="1">
    <citation type="submission" date="2021-01" db="EMBL/GenBank/DDBJ databases">
        <title>Marivirga sp. nov., isolated from intertidal surface sediments.</title>
        <authorList>
            <person name="Zhang M."/>
        </authorList>
    </citation>
    <scope>NUCLEOTIDE SEQUENCE</scope>
    <source>
        <strain evidence="2">SM1354</strain>
    </source>
</reference>
<feature type="chain" id="PRO_5037944220" evidence="1">
    <location>
        <begin position="25"/>
        <end position="573"/>
    </location>
</feature>
<name>A0A937DF09_9BACT</name>
<proteinExistence type="predicted"/>
<keyword evidence="1" id="KW-0732">Signal</keyword>
<keyword evidence="3" id="KW-1185">Reference proteome</keyword>
<feature type="signal peptide" evidence="1">
    <location>
        <begin position="1"/>
        <end position="24"/>
    </location>
</feature>
<evidence type="ECO:0000313" key="3">
    <source>
        <dbReference type="Proteomes" id="UP000642920"/>
    </source>
</evidence>
<dbReference type="AlphaFoldDB" id="A0A937DF09"/>
<dbReference type="SUPFAM" id="SSF56935">
    <property type="entry name" value="Porins"/>
    <property type="match status" value="1"/>
</dbReference>
<organism evidence="2 3">
    <name type="scientific">Marivirga atlantica</name>
    <dbReference type="NCBI Taxonomy" id="1548457"/>
    <lineage>
        <taxon>Bacteria</taxon>
        <taxon>Pseudomonadati</taxon>
        <taxon>Bacteroidota</taxon>
        <taxon>Cytophagia</taxon>
        <taxon>Cytophagales</taxon>
        <taxon>Marivirgaceae</taxon>
        <taxon>Marivirga</taxon>
    </lineage>
</organism>
<dbReference type="Proteomes" id="UP000642920">
    <property type="component" value="Unassembled WGS sequence"/>
</dbReference>
<accession>A0A937DF09</accession>
<evidence type="ECO:0000313" key="2">
    <source>
        <dbReference type="EMBL" id="MBL0765752.1"/>
    </source>
</evidence>
<evidence type="ECO:0000256" key="1">
    <source>
        <dbReference type="SAM" id="SignalP"/>
    </source>
</evidence>
<dbReference type="RefSeq" id="WP_201920974.1">
    <property type="nucleotide sequence ID" value="NZ_JAERQG010000002.1"/>
</dbReference>
<comment type="caution">
    <text evidence="2">The sequence shown here is derived from an EMBL/GenBank/DDBJ whole genome shotgun (WGS) entry which is preliminary data.</text>
</comment>
<gene>
    <name evidence="2" type="ORF">JKP34_10860</name>
</gene>
<dbReference type="EMBL" id="JAERQG010000002">
    <property type="protein sequence ID" value="MBL0765752.1"/>
    <property type="molecule type" value="Genomic_DNA"/>
</dbReference>
<sequence length="573" mass="63264">MLKKNKVNIAIIMLLAGFSFQSQAQDLSQIGKGKAIKVNGGLSLSQLYNTAFGGDLSREPYSYYLNGNINFSIYGLSIPLSFNFSNEQFGYSQPFNQYGISPTYEWITLKAGYTSMSFSPYTLSGHLFLGGGVELRPQGPWTVSAMAGRLQKAIPVDTAVGNQPAFHRFGYGTKVGYQGKGYNLNVTFFKSKDDPSTANQLTDSLEVFPEENLVLGIGGSTTLFSRVSLNFEYANSAITRDIRSEGVERGAFQPFPSGGALFTHRLSTAYHQAFKTGVNYGGNGYTVGLAYERVDPGYKTHGAYFFNNDLENITVNGGTQLFKNKLSVSANVGLQRDNLDDTKINQMTRWIGAVNTNWTVSKKLNVSASYSNFQTYTVIRSQFEDINNIDPLRPIDTLNFTQISQSINTSANYVLKADKEHVQSLNINLSAQQSSDEQSGEQQNTGSAFYNSNIGFSNQWKELGLNIFTSVNASWQEAGETQNTTIGPVVSVNKALFEKKLRLSLTGAYNNSYAQSDLTNSVFNCRLSAAYQYKEKHNITFTNAFLTRSTPQDDGSTNKATQLNGTLTYTYQF</sequence>